<dbReference type="Gene3D" id="2.40.440.10">
    <property type="entry name" value="L,D-transpeptidase catalytic domain-like"/>
    <property type="match status" value="1"/>
</dbReference>
<gene>
    <name evidence="9" type="ORF">IQ249_18720</name>
</gene>
<dbReference type="Pfam" id="PF03734">
    <property type="entry name" value="YkuD"/>
    <property type="match status" value="1"/>
</dbReference>
<feature type="domain" description="L,D-TPase catalytic" evidence="8">
    <location>
        <begin position="79"/>
        <end position="221"/>
    </location>
</feature>
<protein>
    <submittedName>
        <fullName evidence="9">L,D-transpeptidase</fullName>
    </submittedName>
</protein>
<proteinExistence type="predicted"/>
<feature type="active site" description="Nucleophile" evidence="6">
    <location>
        <position position="197"/>
    </location>
</feature>
<keyword evidence="7" id="KW-1133">Transmembrane helix</keyword>
<keyword evidence="3 6" id="KW-0133">Cell shape</keyword>
<organism evidence="9 10">
    <name type="scientific">Lusitaniella coriacea LEGE 07157</name>
    <dbReference type="NCBI Taxonomy" id="945747"/>
    <lineage>
        <taxon>Bacteria</taxon>
        <taxon>Bacillati</taxon>
        <taxon>Cyanobacteriota</taxon>
        <taxon>Cyanophyceae</taxon>
        <taxon>Spirulinales</taxon>
        <taxon>Lusitaniellaceae</taxon>
        <taxon>Lusitaniella</taxon>
    </lineage>
</organism>
<evidence type="ECO:0000256" key="6">
    <source>
        <dbReference type="PROSITE-ProRule" id="PRU01373"/>
    </source>
</evidence>
<comment type="caution">
    <text evidence="9">The sequence shown here is derived from an EMBL/GenBank/DDBJ whole genome shotgun (WGS) entry which is preliminary data.</text>
</comment>
<dbReference type="GO" id="GO:0008360">
    <property type="term" value="P:regulation of cell shape"/>
    <property type="evidence" value="ECO:0007669"/>
    <property type="project" value="UniProtKB-UniRule"/>
</dbReference>
<keyword evidence="4 6" id="KW-0573">Peptidoglycan synthesis</keyword>
<dbReference type="AlphaFoldDB" id="A0A8J7DZ74"/>
<evidence type="ECO:0000256" key="5">
    <source>
        <dbReference type="ARBA" id="ARBA00023316"/>
    </source>
</evidence>
<dbReference type="GO" id="GO:0009252">
    <property type="term" value="P:peptidoglycan biosynthetic process"/>
    <property type="evidence" value="ECO:0007669"/>
    <property type="project" value="UniProtKB-UniPathway"/>
</dbReference>
<feature type="active site" description="Proton donor/acceptor" evidence="6">
    <location>
        <position position="177"/>
    </location>
</feature>
<dbReference type="PANTHER" id="PTHR36699:SF1">
    <property type="entry name" value="L,D-TRANSPEPTIDASE YAFK-RELATED"/>
    <property type="match status" value="1"/>
</dbReference>
<evidence type="ECO:0000256" key="3">
    <source>
        <dbReference type="ARBA" id="ARBA00022960"/>
    </source>
</evidence>
<evidence type="ECO:0000256" key="4">
    <source>
        <dbReference type="ARBA" id="ARBA00022984"/>
    </source>
</evidence>
<dbReference type="CDD" id="cd16913">
    <property type="entry name" value="YkuD_like"/>
    <property type="match status" value="1"/>
</dbReference>
<comment type="pathway">
    <text evidence="1 6">Cell wall biogenesis; peptidoglycan biosynthesis.</text>
</comment>
<feature type="transmembrane region" description="Helical" evidence="7">
    <location>
        <begin position="12"/>
        <end position="30"/>
    </location>
</feature>
<dbReference type="GO" id="GO:0016740">
    <property type="term" value="F:transferase activity"/>
    <property type="evidence" value="ECO:0007669"/>
    <property type="project" value="UniProtKB-KW"/>
</dbReference>
<reference evidence="9" key="1">
    <citation type="submission" date="2020-10" db="EMBL/GenBank/DDBJ databases">
        <authorList>
            <person name="Castelo-Branco R."/>
            <person name="Eusebio N."/>
            <person name="Adriana R."/>
            <person name="Vieira A."/>
            <person name="Brugerolle De Fraissinette N."/>
            <person name="Rezende De Castro R."/>
            <person name="Schneider M.P."/>
            <person name="Vasconcelos V."/>
            <person name="Leao P.N."/>
        </authorList>
    </citation>
    <scope>NUCLEOTIDE SEQUENCE</scope>
    <source>
        <strain evidence="9">LEGE 07157</strain>
    </source>
</reference>
<accession>A0A8J7DZ74</accession>
<dbReference type="SUPFAM" id="SSF141523">
    <property type="entry name" value="L,D-transpeptidase catalytic domain-like"/>
    <property type="match status" value="1"/>
</dbReference>
<evidence type="ECO:0000256" key="2">
    <source>
        <dbReference type="ARBA" id="ARBA00022679"/>
    </source>
</evidence>
<sequence>MPLKFTPRQRSWIAVLILLLCGSAGYFILYRGGWLPAIAQVPKLFTTNLSQPLPPADPALNSDRLLNSLLGENIDKTQTAIAIDKSDYRLTLYYQGQPIKSYPIVLGGNPTADKRKEGDRATPEGIFAIRDLYPHPGWSKFIWLDYPSAQSWRNHFQAKLQGAIPWYASVGSEVGIHGVPDGSNDLIETRNNWTLGCISLKNSDVDELYAVLQAGNRVEIVP</sequence>
<keyword evidence="7" id="KW-0812">Transmembrane</keyword>
<evidence type="ECO:0000313" key="9">
    <source>
        <dbReference type="EMBL" id="MBE9117935.1"/>
    </source>
</evidence>
<dbReference type="RefSeq" id="WP_194031022.1">
    <property type="nucleotide sequence ID" value="NZ_JADEWZ010000033.1"/>
</dbReference>
<dbReference type="Proteomes" id="UP000654482">
    <property type="component" value="Unassembled WGS sequence"/>
</dbReference>
<evidence type="ECO:0000259" key="8">
    <source>
        <dbReference type="PROSITE" id="PS52029"/>
    </source>
</evidence>
<keyword evidence="10" id="KW-1185">Reference proteome</keyword>
<keyword evidence="2" id="KW-0808">Transferase</keyword>
<dbReference type="EMBL" id="JADEWZ010000033">
    <property type="protein sequence ID" value="MBE9117935.1"/>
    <property type="molecule type" value="Genomic_DNA"/>
</dbReference>
<dbReference type="InterPro" id="IPR005490">
    <property type="entry name" value="LD_TPept_cat_dom"/>
</dbReference>
<evidence type="ECO:0000313" key="10">
    <source>
        <dbReference type="Proteomes" id="UP000654482"/>
    </source>
</evidence>
<dbReference type="PROSITE" id="PS52029">
    <property type="entry name" value="LD_TPASE"/>
    <property type="match status" value="1"/>
</dbReference>
<dbReference type="InterPro" id="IPR038063">
    <property type="entry name" value="Transpep_catalytic_dom"/>
</dbReference>
<keyword evidence="7" id="KW-0472">Membrane</keyword>
<dbReference type="GO" id="GO:0071555">
    <property type="term" value="P:cell wall organization"/>
    <property type="evidence" value="ECO:0007669"/>
    <property type="project" value="UniProtKB-UniRule"/>
</dbReference>
<keyword evidence="5 6" id="KW-0961">Cell wall biogenesis/degradation</keyword>
<dbReference type="UniPathway" id="UPA00219"/>
<evidence type="ECO:0000256" key="1">
    <source>
        <dbReference type="ARBA" id="ARBA00004752"/>
    </source>
</evidence>
<evidence type="ECO:0000256" key="7">
    <source>
        <dbReference type="SAM" id="Phobius"/>
    </source>
</evidence>
<name>A0A8J7DZ74_9CYAN</name>
<dbReference type="PANTHER" id="PTHR36699">
    <property type="entry name" value="LD-TRANSPEPTIDASE"/>
    <property type="match status" value="1"/>
</dbReference>